<name>A0AAD1Y6U5_EUPCR</name>
<dbReference type="EMBL" id="CAMPGE010028694">
    <property type="protein sequence ID" value="CAI2386203.1"/>
    <property type="molecule type" value="Genomic_DNA"/>
</dbReference>
<accession>A0AAD1Y6U5</accession>
<evidence type="ECO:0000313" key="1">
    <source>
        <dbReference type="EMBL" id="CAI2386203.1"/>
    </source>
</evidence>
<gene>
    <name evidence="1" type="ORF">ECRASSUSDP1_LOCUS27809</name>
</gene>
<sequence>MSTNLKTINKSQRVEDSDFSRQKKLFQRGRLYFHKNKPLCLNGVERSHVNISGSENSRDDVSIFSKAVATSSLHDTLQGHTKCHRKMPTEVRPKYYNSLFYQNIQKMLKSSNEFCDLVSSKENKRRAASKDTKKRYEAFRGISGQDSSCNGVEHGLKSGKEFLGMKESRRSALMRTRKTSKPNHSTRKLKISSKFSMPKTFLSLKNDNAIQNLMQHSKSIQKKLQDLNYKLRTVGNGRINYNKMFVKSIYKERAPPKKTRSILSTSLKKPLKSLKVTFDILP</sequence>
<dbReference type="Proteomes" id="UP001295684">
    <property type="component" value="Unassembled WGS sequence"/>
</dbReference>
<evidence type="ECO:0000313" key="2">
    <source>
        <dbReference type="Proteomes" id="UP001295684"/>
    </source>
</evidence>
<keyword evidence="2" id="KW-1185">Reference proteome</keyword>
<proteinExistence type="predicted"/>
<reference evidence="1" key="1">
    <citation type="submission" date="2023-07" db="EMBL/GenBank/DDBJ databases">
        <authorList>
            <consortium name="AG Swart"/>
            <person name="Singh M."/>
            <person name="Singh A."/>
            <person name="Seah K."/>
            <person name="Emmerich C."/>
        </authorList>
    </citation>
    <scope>NUCLEOTIDE SEQUENCE</scope>
    <source>
        <strain evidence="1">DP1</strain>
    </source>
</reference>
<organism evidence="1 2">
    <name type="scientific">Euplotes crassus</name>
    <dbReference type="NCBI Taxonomy" id="5936"/>
    <lineage>
        <taxon>Eukaryota</taxon>
        <taxon>Sar</taxon>
        <taxon>Alveolata</taxon>
        <taxon>Ciliophora</taxon>
        <taxon>Intramacronucleata</taxon>
        <taxon>Spirotrichea</taxon>
        <taxon>Hypotrichia</taxon>
        <taxon>Euplotida</taxon>
        <taxon>Euplotidae</taxon>
        <taxon>Moneuplotes</taxon>
    </lineage>
</organism>
<dbReference type="AlphaFoldDB" id="A0AAD1Y6U5"/>
<comment type="caution">
    <text evidence="1">The sequence shown here is derived from an EMBL/GenBank/DDBJ whole genome shotgun (WGS) entry which is preliminary data.</text>
</comment>
<protein>
    <submittedName>
        <fullName evidence="1">Uncharacterized protein</fullName>
    </submittedName>
</protein>